<proteinExistence type="predicted"/>
<dbReference type="Proteomes" id="UP001057455">
    <property type="component" value="Unassembled WGS sequence"/>
</dbReference>
<accession>A0A9W5TA09</accession>
<name>A0A9W5TA09_BABOV</name>
<evidence type="ECO:0000313" key="2">
    <source>
        <dbReference type="Proteomes" id="UP001057455"/>
    </source>
</evidence>
<dbReference type="EMBL" id="BLIY01000014">
    <property type="protein sequence ID" value="GFE54289.1"/>
    <property type="molecule type" value="Genomic_DNA"/>
</dbReference>
<reference evidence="1" key="1">
    <citation type="submission" date="2019-12" db="EMBL/GenBank/DDBJ databases">
        <title>Genome sequence of Babesia ovis.</title>
        <authorList>
            <person name="Yamagishi J."/>
            <person name="Sevinc F."/>
            <person name="Xuan X."/>
        </authorList>
    </citation>
    <scope>NUCLEOTIDE SEQUENCE</scope>
    <source>
        <strain evidence="1">Selcuk</strain>
    </source>
</reference>
<comment type="caution">
    <text evidence="1">The sequence shown here is derived from an EMBL/GenBank/DDBJ whole genome shotgun (WGS) entry which is preliminary data.</text>
</comment>
<dbReference type="AlphaFoldDB" id="A0A9W5TA09"/>
<evidence type="ECO:0000313" key="1">
    <source>
        <dbReference type="EMBL" id="GFE54289.1"/>
    </source>
</evidence>
<dbReference type="OrthoDB" id="10546643at2759"/>
<protein>
    <submittedName>
        <fullName evidence="1">Uroporphyrinogen III synthase HEM4, putative</fullName>
    </submittedName>
</protein>
<organism evidence="1 2">
    <name type="scientific">Babesia ovis</name>
    <dbReference type="NCBI Taxonomy" id="5869"/>
    <lineage>
        <taxon>Eukaryota</taxon>
        <taxon>Sar</taxon>
        <taxon>Alveolata</taxon>
        <taxon>Apicomplexa</taxon>
        <taxon>Aconoidasida</taxon>
        <taxon>Piroplasmida</taxon>
        <taxon>Babesiidae</taxon>
        <taxon>Babesia</taxon>
    </lineage>
</organism>
<sequence length="111" mass="11810">MTDFLSLSSGGEVGRSVTIELDKFHTRADGALGNLVEFSLGDISPLDEQLDGDSVDGDVVYQRDHAVTVATDAAPMYVPRVDLKLVGNVVAHPGGIQKSSHTNDLVLRESC</sequence>
<keyword evidence="2" id="KW-1185">Reference proteome</keyword>
<gene>
    <name evidence="1" type="ORF">BaOVIS_016930</name>
</gene>